<dbReference type="PANTHER" id="PTHR42856:SF1">
    <property type="entry name" value="ACYL-COENZYME A THIOESTERASE PAAI"/>
    <property type="match status" value="1"/>
</dbReference>
<keyword evidence="4" id="KW-1185">Reference proteome</keyword>
<feature type="domain" description="Thioesterase" evidence="2">
    <location>
        <begin position="61"/>
        <end position="131"/>
    </location>
</feature>
<gene>
    <name evidence="3" type="ORF">FB459_0604</name>
</gene>
<keyword evidence="1" id="KW-0378">Hydrolase</keyword>
<sequence length="153" mass="16402">MRHMATDEVGADLEHVHRMWREDRASSRLGIRLLAVGVTDGLGHAETTMTIGADQVNGHDIAHGGYLFTMADSTFALACNASGQLTVASGADVTFVTSAHLGDELRCVATERARFGRSGITDVTITRESDGALIAEFRGRSRSLPARTTEEKS</sequence>
<evidence type="ECO:0000313" key="4">
    <source>
        <dbReference type="Proteomes" id="UP000320806"/>
    </source>
</evidence>
<proteinExistence type="predicted"/>
<dbReference type="Gene3D" id="3.10.129.10">
    <property type="entry name" value="Hotdog Thioesterase"/>
    <property type="match status" value="1"/>
</dbReference>
<dbReference type="GO" id="GO:0016289">
    <property type="term" value="F:acyl-CoA hydrolase activity"/>
    <property type="evidence" value="ECO:0007669"/>
    <property type="project" value="TreeGrafter"/>
</dbReference>
<dbReference type="InterPro" id="IPR029069">
    <property type="entry name" value="HotDog_dom_sf"/>
</dbReference>
<organism evidence="3 4">
    <name type="scientific">Yimella lutea</name>
    <dbReference type="NCBI Taxonomy" id="587872"/>
    <lineage>
        <taxon>Bacteria</taxon>
        <taxon>Bacillati</taxon>
        <taxon>Actinomycetota</taxon>
        <taxon>Actinomycetes</taxon>
        <taxon>Micrococcales</taxon>
        <taxon>Dermacoccaceae</taxon>
        <taxon>Yimella</taxon>
    </lineage>
</organism>
<dbReference type="PANTHER" id="PTHR42856">
    <property type="entry name" value="ACYL-COENZYME A THIOESTERASE PAAI"/>
    <property type="match status" value="1"/>
</dbReference>
<reference evidence="3 4" key="1">
    <citation type="submission" date="2019-06" db="EMBL/GenBank/DDBJ databases">
        <title>Sequencing the genomes of 1000 actinobacteria strains.</title>
        <authorList>
            <person name="Klenk H.-P."/>
        </authorList>
    </citation>
    <scope>NUCLEOTIDE SEQUENCE [LARGE SCALE GENOMIC DNA]</scope>
    <source>
        <strain evidence="3 4">DSM 19828</strain>
    </source>
</reference>
<evidence type="ECO:0000256" key="1">
    <source>
        <dbReference type="ARBA" id="ARBA00022801"/>
    </source>
</evidence>
<dbReference type="Proteomes" id="UP000320806">
    <property type="component" value="Unassembled WGS sequence"/>
</dbReference>
<name>A0A542ED34_9MICO</name>
<accession>A0A542ED34</accession>
<evidence type="ECO:0000313" key="3">
    <source>
        <dbReference type="EMBL" id="TQJ13204.1"/>
    </source>
</evidence>
<protein>
    <submittedName>
        <fullName evidence="3">Acyl-CoA thioesterase</fullName>
    </submittedName>
</protein>
<evidence type="ECO:0000259" key="2">
    <source>
        <dbReference type="Pfam" id="PF03061"/>
    </source>
</evidence>
<comment type="caution">
    <text evidence="3">The sequence shown here is derived from an EMBL/GenBank/DDBJ whole genome shotgun (WGS) entry which is preliminary data.</text>
</comment>
<dbReference type="EMBL" id="VFMO01000001">
    <property type="protein sequence ID" value="TQJ13204.1"/>
    <property type="molecule type" value="Genomic_DNA"/>
</dbReference>
<dbReference type="InterPro" id="IPR052723">
    <property type="entry name" value="Acyl-CoA_thioesterase_PaaI"/>
</dbReference>
<dbReference type="InterPro" id="IPR006683">
    <property type="entry name" value="Thioestr_dom"/>
</dbReference>
<dbReference type="AlphaFoldDB" id="A0A542ED34"/>
<dbReference type="SUPFAM" id="SSF54637">
    <property type="entry name" value="Thioesterase/thiol ester dehydrase-isomerase"/>
    <property type="match status" value="1"/>
</dbReference>
<dbReference type="Pfam" id="PF03061">
    <property type="entry name" value="4HBT"/>
    <property type="match status" value="1"/>
</dbReference>
<dbReference type="NCBIfam" id="TIGR00369">
    <property type="entry name" value="unchar_dom_1"/>
    <property type="match status" value="1"/>
</dbReference>
<dbReference type="CDD" id="cd03443">
    <property type="entry name" value="PaaI_thioesterase"/>
    <property type="match status" value="1"/>
</dbReference>
<dbReference type="InterPro" id="IPR003736">
    <property type="entry name" value="PAAI_dom"/>
</dbReference>